<keyword evidence="1" id="KW-0812">Transmembrane</keyword>
<dbReference type="PROSITE" id="PS51154">
    <property type="entry name" value="MACRO"/>
    <property type="match status" value="1"/>
</dbReference>
<protein>
    <recommendedName>
        <fullName evidence="2">Macro domain-containing protein</fullName>
    </recommendedName>
</protein>
<dbReference type="Gene3D" id="3.40.220.10">
    <property type="entry name" value="Leucine Aminopeptidase, subunit E, domain 1"/>
    <property type="match status" value="1"/>
</dbReference>
<feature type="transmembrane region" description="Helical" evidence="1">
    <location>
        <begin position="83"/>
        <end position="103"/>
    </location>
</feature>
<dbReference type="Proteomes" id="UP000015106">
    <property type="component" value="Unassembled WGS sequence"/>
</dbReference>
<accession>A0A8R7VCX6</accession>
<evidence type="ECO:0000256" key="1">
    <source>
        <dbReference type="SAM" id="Phobius"/>
    </source>
</evidence>
<keyword evidence="1" id="KW-1133">Transmembrane helix</keyword>
<dbReference type="InterPro" id="IPR002589">
    <property type="entry name" value="Macro_dom"/>
</dbReference>
<name>A0A8R7VCX6_TRIUA</name>
<dbReference type="AlphaFoldDB" id="A0A8R7VCX6"/>
<dbReference type="EnsemblPlants" id="TuG1812S0001386300.01.T04">
    <property type="protein sequence ID" value="TuG1812S0001386300.01.T04"/>
    <property type="gene ID" value="TuG1812S0001386300.01"/>
</dbReference>
<keyword evidence="4" id="KW-1185">Reference proteome</keyword>
<dbReference type="InterPro" id="IPR043472">
    <property type="entry name" value="Macro_dom-like"/>
</dbReference>
<organism evidence="3 4">
    <name type="scientific">Triticum urartu</name>
    <name type="common">Red wild einkorn</name>
    <name type="synonym">Crithodium urartu</name>
    <dbReference type="NCBI Taxonomy" id="4572"/>
    <lineage>
        <taxon>Eukaryota</taxon>
        <taxon>Viridiplantae</taxon>
        <taxon>Streptophyta</taxon>
        <taxon>Embryophyta</taxon>
        <taxon>Tracheophyta</taxon>
        <taxon>Spermatophyta</taxon>
        <taxon>Magnoliopsida</taxon>
        <taxon>Liliopsida</taxon>
        <taxon>Poales</taxon>
        <taxon>Poaceae</taxon>
        <taxon>BOP clade</taxon>
        <taxon>Pooideae</taxon>
        <taxon>Triticodae</taxon>
        <taxon>Triticeae</taxon>
        <taxon>Triticinae</taxon>
        <taxon>Triticum</taxon>
    </lineage>
</organism>
<reference evidence="4" key="1">
    <citation type="journal article" date="2013" name="Nature">
        <title>Draft genome of the wheat A-genome progenitor Triticum urartu.</title>
        <authorList>
            <person name="Ling H.Q."/>
            <person name="Zhao S."/>
            <person name="Liu D."/>
            <person name="Wang J."/>
            <person name="Sun H."/>
            <person name="Zhang C."/>
            <person name="Fan H."/>
            <person name="Li D."/>
            <person name="Dong L."/>
            <person name="Tao Y."/>
            <person name="Gao C."/>
            <person name="Wu H."/>
            <person name="Li Y."/>
            <person name="Cui Y."/>
            <person name="Guo X."/>
            <person name="Zheng S."/>
            <person name="Wang B."/>
            <person name="Yu K."/>
            <person name="Liang Q."/>
            <person name="Yang W."/>
            <person name="Lou X."/>
            <person name="Chen J."/>
            <person name="Feng M."/>
            <person name="Jian J."/>
            <person name="Zhang X."/>
            <person name="Luo G."/>
            <person name="Jiang Y."/>
            <person name="Liu J."/>
            <person name="Wang Z."/>
            <person name="Sha Y."/>
            <person name="Zhang B."/>
            <person name="Wu H."/>
            <person name="Tang D."/>
            <person name="Shen Q."/>
            <person name="Xue P."/>
            <person name="Zou S."/>
            <person name="Wang X."/>
            <person name="Liu X."/>
            <person name="Wang F."/>
            <person name="Yang Y."/>
            <person name="An X."/>
            <person name="Dong Z."/>
            <person name="Zhang K."/>
            <person name="Zhang X."/>
            <person name="Luo M.C."/>
            <person name="Dvorak J."/>
            <person name="Tong Y."/>
            <person name="Wang J."/>
            <person name="Yang H."/>
            <person name="Li Z."/>
            <person name="Wang D."/>
            <person name="Zhang A."/>
            <person name="Wang J."/>
        </authorList>
    </citation>
    <scope>NUCLEOTIDE SEQUENCE</scope>
    <source>
        <strain evidence="4">cv. G1812</strain>
    </source>
</reference>
<dbReference type="SUPFAM" id="SSF52949">
    <property type="entry name" value="Macro domain-like"/>
    <property type="match status" value="1"/>
</dbReference>
<evidence type="ECO:0000313" key="4">
    <source>
        <dbReference type="Proteomes" id="UP000015106"/>
    </source>
</evidence>
<keyword evidence="1" id="KW-0472">Membrane</keyword>
<proteinExistence type="predicted"/>
<sequence length="128" mass="14517">MAKMTNAYDLPARKVIHTVGPKYAVKYHTAAESALSHCYRSCLELLVENGLESIAMGCIYTEAKNYPREPAAHVAISELYCQYLLSFLFMFRYCLICSMAVILRMQTAKNGFICVHDFSVEQLPFPSF</sequence>
<evidence type="ECO:0000313" key="3">
    <source>
        <dbReference type="EnsemblPlants" id="TuG1812S0001386300.01.T04"/>
    </source>
</evidence>
<feature type="domain" description="Macro" evidence="2">
    <location>
        <begin position="1"/>
        <end position="128"/>
    </location>
</feature>
<reference evidence="3" key="2">
    <citation type="submission" date="2022-06" db="UniProtKB">
        <authorList>
            <consortium name="EnsemblPlants"/>
        </authorList>
    </citation>
    <scope>IDENTIFICATION</scope>
</reference>
<evidence type="ECO:0000259" key="2">
    <source>
        <dbReference type="PROSITE" id="PS51154"/>
    </source>
</evidence>
<dbReference type="PANTHER" id="PTHR11106">
    <property type="entry name" value="GANGLIOSIDE INDUCED DIFFERENTIATION ASSOCIATED PROTEIN 2-RELATED"/>
    <property type="match status" value="1"/>
</dbReference>
<dbReference type="Gramene" id="TuG1812S0001386300.01.T04">
    <property type="protein sequence ID" value="TuG1812S0001386300.01.T04"/>
    <property type="gene ID" value="TuG1812S0001386300.01"/>
</dbReference>
<dbReference type="PANTHER" id="PTHR11106:SF119">
    <property type="entry name" value="APPR-1-P PROCESSING ENZYME FAMILY PROTEIN"/>
    <property type="match status" value="1"/>
</dbReference>
<dbReference type="Pfam" id="PF01661">
    <property type="entry name" value="Macro"/>
    <property type="match status" value="1"/>
</dbReference>